<keyword evidence="8" id="KW-0833">Ubl conjugation pathway</keyword>
<dbReference type="PANTHER" id="PTHR10315">
    <property type="entry name" value="E3 UBIQUITIN PROTEIN LIGASE SIAH"/>
    <property type="match status" value="1"/>
</dbReference>
<dbReference type="InterPro" id="IPR013010">
    <property type="entry name" value="Znf_SIAH"/>
</dbReference>
<accession>A0AAJ7DWT0</accession>
<dbReference type="PANTHER" id="PTHR10315:SF117">
    <property type="entry name" value="RING-TYPE E3 UBIQUITIN TRANSFERASE"/>
    <property type="match status" value="1"/>
</dbReference>
<dbReference type="PROSITE" id="PS51081">
    <property type="entry name" value="ZF_SIAH"/>
    <property type="match status" value="1"/>
</dbReference>
<evidence type="ECO:0000256" key="4">
    <source>
        <dbReference type="ARBA" id="ARBA00012483"/>
    </source>
</evidence>
<dbReference type="RefSeq" id="XP_011499289.1">
    <property type="nucleotide sequence ID" value="XM_011500987.1"/>
</dbReference>
<sequence length="308" mass="34791">NGTSINVSSSTVNQKSNKIDEKAIKVKRSIIKQKNEDECHEFSGQCNCRNCRVLVNLTECALCMEILQSNQIKSCPVCANVVCIGCASRLTSCAFCRSEQPAERNRALERFVDRLFLPCKHSKSGCKVLLDGESRFIHESLCNFSALVCPVGRGDCDWHGTIANVQAHFRTVHMLQPLQDHGFSVQFNNFRSKAKDTDSSIYTVCLSCYEQLFVIRVVLCKSRLRLFFTRLGYEEVQPLTTRPQRYGVSVVIRAHAGRRMRGLVPFGKYDRESREITVSWDGLFPKSSAACAEDMVEIDLLVKQLEES</sequence>
<dbReference type="InterPro" id="IPR052088">
    <property type="entry name" value="E3_ubiquitin-ligase_SINA"/>
</dbReference>
<evidence type="ECO:0000256" key="1">
    <source>
        <dbReference type="ARBA" id="ARBA00000900"/>
    </source>
</evidence>
<dbReference type="InterPro" id="IPR013083">
    <property type="entry name" value="Znf_RING/FYVE/PHD"/>
</dbReference>
<evidence type="ECO:0000259" key="11">
    <source>
        <dbReference type="PROSITE" id="PS50089"/>
    </source>
</evidence>
<comment type="pathway">
    <text evidence="2">Protein modification; protein ubiquitination.</text>
</comment>
<evidence type="ECO:0000256" key="10">
    <source>
        <dbReference type="PROSITE-ProRule" id="PRU00455"/>
    </source>
</evidence>
<dbReference type="AlphaFoldDB" id="A0AAJ7DWT0"/>
<feature type="non-terminal residue" evidence="14">
    <location>
        <position position="1"/>
    </location>
</feature>
<evidence type="ECO:0000313" key="14">
    <source>
        <dbReference type="RefSeq" id="XP_011499289.1"/>
    </source>
</evidence>
<dbReference type="GO" id="GO:0008270">
    <property type="term" value="F:zinc ion binding"/>
    <property type="evidence" value="ECO:0007669"/>
    <property type="project" value="UniProtKB-KW"/>
</dbReference>
<evidence type="ECO:0000256" key="8">
    <source>
        <dbReference type="ARBA" id="ARBA00022786"/>
    </source>
</evidence>
<evidence type="ECO:0000313" key="13">
    <source>
        <dbReference type="Proteomes" id="UP000695007"/>
    </source>
</evidence>
<dbReference type="GeneID" id="105363319"/>
<keyword evidence="7 10" id="KW-0863">Zinc-finger</keyword>
<evidence type="ECO:0000256" key="2">
    <source>
        <dbReference type="ARBA" id="ARBA00004906"/>
    </source>
</evidence>
<organism evidence="13 14">
    <name type="scientific">Ceratosolen solmsi marchali</name>
    <dbReference type="NCBI Taxonomy" id="326594"/>
    <lineage>
        <taxon>Eukaryota</taxon>
        <taxon>Metazoa</taxon>
        <taxon>Ecdysozoa</taxon>
        <taxon>Arthropoda</taxon>
        <taxon>Hexapoda</taxon>
        <taxon>Insecta</taxon>
        <taxon>Pterygota</taxon>
        <taxon>Neoptera</taxon>
        <taxon>Endopterygota</taxon>
        <taxon>Hymenoptera</taxon>
        <taxon>Apocrita</taxon>
        <taxon>Proctotrupomorpha</taxon>
        <taxon>Chalcidoidea</taxon>
        <taxon>Agaonidae</taxon>
        <taxon>Agaoninae</taxon>
        <taxon>Ceratosolen</taxon>
    </lineage>
</organism>
<evidence type="ECO:0000256" key="7">
    <source>
        <dbReference type="ARBA" id="ARBA00022771"/>
    </source>
</evidence>
<dbReference type="InterPro" id="IPR001841">
    <property type="entry name" value="Znf_RING"/>
</dbReference>
<dbReference type="Proteomes" id="UP000695007">
    <property type="component" value="Unplaced"/>
</dbReference>
<keyword evidence="13" id="KW-1185">Reference proteome</keyword>
<keyword evidence="9" id="KW-0862">Zinc</keyword>
<dbReference type="FunFam" id="3.30.40.10:FF:000041">
    <property type="entry name" value="E3 ubiquitin-protein ligase SINAT3"/>
    <property type="match status" value="1"/>
</dbReference>
<proteinExistence type="inferred from homology"/>
<dbReference type="GO" id="GO:0005737">
    <property type="term" value="C:cytoplasm"/>
    <property type="evidence" value="ECO:0007669"/>
    <property type="project" value="TreeGrafter"/>
</dbReference>
<dbReference type="Gene3D" id="3.30.40.10">
    <property type="entry name" value="Zinc/RING finger domain, C3HC4 (zinc finger)"/>
    <property type="match status" value="1"/>
</dbReference>
<dbReference type="GO" id="GO:0010498">
    <property type="term" value="P:proteasomal protein catabolic process"/>
    <property type="evidence" value="ECO:0007669"/>
    <property type="project" value="UniProtKB-ARBA"/>
</dbReference>
<keyword evidence="6" id="KW-0479">Metal-binding</keyword>
<comment type="catalytic activity">
    <reaction evidence="1">
        <text>S-ubiquitinyl-[E2 ubiquitin-conjugating enzyme]-L-cysteine + [acceptor protein]-L-lysine = [E2 ubiquitin-conjugating enzyme]-L-cysteine + N(6)-ubiquitinyl-[acceptor protein]-L-lysine.</text>
        <dbReference type="EC" id="2.3.2.27"/>
    </reaction>
</comment>
<evidence type="ECO:0000256" key="6">
    <source>
        <dbReference type="ARBA" id="ARBA00022723"/>
    </source>
</evidence>
<evidence type="ECO:0000256" key="9">
    <source>
        <dbReference type="ARBA" id="ARBA00022833"/>
    </source>
</evidence>
<gene>
    <name evidence="14" type="primary">LOC105363319</name>
</gene>
<evidence type="ECO:0000256" key="3">
    <source>
        <dbReference type="ARBA" id="ARBA00009119"/>
    </source>
</evidence>
<dbReference type="Pfam" id="PF21361">
    <property type="entry name" value="Sina_ZnF"/>
    <property type="match status" value="1"/>
</dbReference>
<name>A0AAJ7DWT0_9HYME</name>
<comment type="similarity">
    <text evidence="3">Belongs to the SINA (Seven in absentia) family.</text>
</comment>
<reference evidence="14" key="1">
    <citation type="submission" date="2025-08" db="UniProtKB">
        <authorList>
            <consortium name="RefSeq"/>
        </authorList>
    </citation>
    <scope>IDENTIFICATION</scope>
</reference>
<feature type="domain" description="RING-type" evidence="11">
    <location>
        <begin position="60"/>
        <end position="97"/>
    </location>
</feature>
<protein>
    <recommendedName>
        <fullName evidence="4">RING-type E3 ubiquitin transferase</fullName>
        <ecNumber evidence="4">2.3.2.27</ecNumber>
    </recommendedName>
</protein>
<feature type="domain" description="SIAH-type" evidence="12">
    <location>
        <begin position="114"/>
        <end position="174"/>
    </location>
</feature>
<dbReference type="GO" id="GO:0061630">
    <property type="term" value="F:ubiquitin protein ligase activity"/>
    <property type="evidence" value="ECO:0007669"/>
    <property type="project" value="UniProtKB-EC"/>
</dbReference>
<evidence type="ECO:0000256" key="5">
    <source>
        <dbReference type="ARBA" id="ARBA00022679"/>
    </source>
</evidence>
<evidence type="ECO:0000259" key="12">
    <source>
        <dbReference type="PROSITE" id="PS51081"/>
    </source>
</evidence>
<dbReference type="PROSITE" id="PS50089">
    <property type="entry name" value="ZF_RING_2"/>
    <property type="match status" value="1"/>
</dbReference>
<dbReference type="EC" id="2.3.2.27" evidence="4"/>
<keyword evidence="5" id="KW-0808">Transferase</keyword>
<dbReference type="KEGG" id="csol:105363319"/>
<dbReference type="SUPFAM" id="SSF49599">
    <property type="entry name" value="TRAF domain-like"/>
    <property type="match status" value="1"/>
</dbReference>